<name>A0A5Q4VFG6_9BACT</name>
<evidence type="ECO:0000256" key="3">
    <source>
        <dbReference type="ARBA" id="ARBA00023002"/>
    </source>
</evidence>
<keyword evidence="8" id="KW-1185">Reference proteome</keyword>
<evidence type="ECO:0000256" key="1">
    <source>
        <dbReference type="ARBA" id="ARBA00022630"/>
    </source>
</evidence>
<dbReference type="Gene3D" id="1.10.3140.10">
    <property type="entry name" value="4-hydroxybutyryl-coa dehydratase, domain 1"/>
    <property type="match status" value="1"/>
</dbReference>
<dbReference type="EMBL" id="VDMB01000002">
    <property type="protein sequence ID" value="TYT75713.1"/>
    <property type="molecule type" value="Genomic_DNA"/>
</dbReference>
<dbReference type="Gene3D" id="2.40.110.10">
    <property type="entry name" value="Butyryl-CoA Dehydrogenase, subunit A, domain 2"/>
    <property type="match status" value="1"/>
</dbReference>
<evidence type="ECO:0000256" key="4">
    <source>
        <dbReference type="PIRSR" id="PIRSR000331-2"/>
    </source>
</evidence>
<feature type="domain" description="HpaB/PvcC/4-BUDH N-terminal" evidence="6">
    <location>
        <begin position="3"/>
        <end position="267"/>
    </location>
</feature>
<gene>
    <name evidence="7" type="ORF">FIM25_02065</name>
</gene>
<keyword evidence="1" id="KW-0285">Flavoprotein</keyword>
<feature type="binding site" evidence="4">
    <location>
        <position position="189"/>
    </location>
    <ligand>
        <name>FAD</name>
        <dbReference type="ChEBI" id="CHEBI:57692"/>
    </ligand>
</feature>
<keyword evidence="2 4" id="KW-0274">FAD</keyword>
<dbReference type="Pfam" id="PF11794">
    <property type="entry name" value="HpaB_N"/>
    <property type="match status" value="1"/>
</dbReference>
<dbReference type="SUPFAM" id="SSF47203">
    <property type="entry name" value="Acyl-CoA dehydrogenase C-terminal domain-like"/>
    <property type="match status" value="1"/>
</dbReference>
<proteinExistence type="predicted"/>
<organism evidence="7 8">
    <name type="scientific">Desulfobotulus mexicanus</name>
    <dbReference type="NCBI Taxonomy" id="2586642"/>
    <lineage>
        <taxon>Bacteria</taxon>
        <taxon>Pseudomonadati</taxon>
        <taxon>Thermodesulfobacteriota</taxon>
        <taxon>Desulfobacteria</taxon>
        <taxon>Desulfobacterales</taxon>
        <taxon>Desulfobacteraceae</taxon>
        <taxon>Desulfobotulus</taxon>
    </lineage>
</organism>
<dbReference type="PIRSF" id="PIRSF000331">
    <property type="entry name" value="HpaA_HpaB"/>
    <property type="match status" value="1"/>
</dbReference>
<dbReference type="RefSeq" id="WP_139445793.1">
    <property type="nucleotide sequence ID" value="NZ_VDMB01000002.1"/>
</dbReference>
<dbReference type="PANTHER" id="PTHR36117:SF3">
    <property type="entry name" value="4-HYDROXYPHENYLACETATE 3-MONOOXYGENASE-RELATED"/>
    <property type="match status" value="1"/>
</dbReference>
<dbReference type="SUPFAM" id="SSF56645">
    <property type="entry name" value="Acyl-CoA dehydrogenase NM domain-like"/>
    <property type="match status" value="1"/>
</dbReference>
<keyword evidence="3" id="KW-0560">Oxidoreductase</keyword>
<dbReference type="InterPro" id="IPR036250">
    <property type="entry name" value="AcylCo_DH-like_C"/>
</dbReference>
<evidence type="ECO:0000313" key="7">
    <source>
        <dbReference type="EMBL" id="TYT75713.1"/>
    </source>
</evidence>
<evidence type="ECO:0000259" key="5">
    <source>
        <dbReference type="Pfam" id="PF03241"/>
    </source>
</evidence>
<dbReference type="InterPro" id="IPR024674">
    <property type="entry name" value="HpaB/PvcC/4-BUDH_N"/>
</dbReference>
<accession>A0A5Q4VFG6</accession>
<dbReference type="InterPro" id="IPR024719">
    <property type="entry name" value="HpaB/PvcC/4-BUDH_C"/>
</dbReference>
<comment type="caution">
    <text evidence="7">The sequence shown here is derived from an EMBL/GenBank/DDBJ whole genome shotgun (WGS) entry which is preliminary data.</text>
</comment>
<evidence type="ECO:0000313" key="8">
    <source>
        <dbReference type="Proteomes" id="UP000321899"/>
    </source>
</evidence>
<evidence type="ECO:0000259" key="6">
    <source>
        <dbReference type="Pfam" id="PF11794"/>
    </source>
</evidence>
<reference evidence="7 8" key="1">
    <citation type="submission" date="2019-06" db="EMBL/GenBank/DDBJ databases">
        <title>Desulfobotulus mexicanus sp. nov., a novel sulfate-reducing bacterium isolated from the sediment of an alkaline crater lake in Mexico.</title>
        <authorList>
            <person name="Hirschler-Rea A."/>
        </authorList>
    </citation>
    <scope>NUCLEOTIDE SEQUENCE [LARGE SCALE GENOMIC DNA]</scope>
    <source>
        <strain evidence="7 8">PAR22N</strain>
    </source>
</reference>
<dbReference type="InterPro" id="IPR004925">
    <property type="entry name" value="HpaB/PvcC/4-BUDH"/>
</dbReference>
<dbReference type="AlphaFoldDB" id="A0A5Q4VFG6"/>
<dbReference type="PANTHER" id="PTHR36117">
    <property type="entry name" value="4-HYDROXYPHENYLACETATE 3-MONOOXYGENASE-RELATED"/>
    <property type="match status" value="1"/>
</dbReference>
<dbReference type="InterPro" id="IPR009100">
    <property type="entry name" value="AcylCoA_DH/oxidase_NM_dom_sf"/>
</dbReference>
<dbReference type="Pfam" id="PF03241">
    <property type="entry name" value="HpaB"/>
    <property type="match status" value="1"/>
</dbReference>
<sequence length="489" mass="54456">MRTKEQYVADLMKMKKNIYYKGEKISRDHEELKMTLNVLGHTFDAAMDPEKAHLCTAKSHLSGETINRFCHIHQSPEDLHKKQDMTRMLCREVGYCIGRCMGADASNAVNIISYEADKANGGATEYHKNFLRWLDNFQKKDLVVACAQTDVKGERMLRPSQQPDPDQYLHVVEKNSKGIVVTGCKVHITQASVADEIMVVPTRSLTEEEKDYAVAFAIPSDAEGLTQVVHPHNMRARKHFKRGFDFGAADSYVIFDRVFVPWDRVFLCGEHLHGGLCALLFALFHRHSYSGCKPAIGDITMGLAALAAEVNGIEKSARVKEKLASIIQIAELGYAAGYTASSLGKAEMTIPGMGPVPFGPGSCIPNSIYCNVGRCLTGEAVFHEQEILCDIAGGVPATFPYEQDLVNEELRPYLEKYLKRNTKIPVEDQIRFWLYFSDLTVSSLAGTLNYASFHGGGSPVMEQIAITSQYNIQERKDIVKRLAGMSASW</sequence>
<dbReference type="OrthoDB" id="7233724at2"/>
<dbReference type="Gene3D" id="1.20.140.10">
    <property type="entry name" value="Butyryl-CoA Dehydrogenase, subunit A, domain 3"/>
    <property type="match status" value="1"/>
</dbReference>
<feature type="domain" description="HpaB/PvcC/4-BUDH C-terminal" evidence="5">
    <location>
        <begin position="280"/>
        <end position="484"/>
    </location>
</feature>
<dbReference type="GO" id="GO:0016627">
    <property type="term" value="F:oxidoreductase activity, acting on the CH-CH group of donors"/>
    <property type="evidence" value="ECO:0007669"/>
    <property type="project" value="InterPro"/>
</dbReference>
<dbReference type="Proteomes" id="UP000321899">
    <property type="component" value="Unassembled WGS sequence"/>
</dbReference>
<evidence type="ECO:0000256" key="2">
    <source>
        <dbReference type="ARBA" id="ARBA00022827"/>
    </source>
</evidence>
<protein>
    <submittedName>
        <fullName evidence="7">Aromatic ring hydroxylase</fullName>
    </submittedName>
</protein>
<dbReference type="InterPro" id="IPR046373">
    <property type="entry name" value="Acyl-CoA_Oxase/DH_mid-dom_sf"/>
</dbReference>